<sequence>MESEGSAYRSRAERRRRSQGTGEARGDGWVRTEADEELLRLVTRYGTLTLQQAAAACWRGRQETARARVRLMTEAGLLRRFANVRWPGTLVWTTERGARIAGVGLGAPRPPGERLLHRLALADVGMALEAAGHTVLTEREIRTAEAVHGRAAELLADLGVPDVPVGARRGDLLAVRAGARSVHWPDLVLVLPGRGYGAVEVELTPKPRATLRSILRAYRGAGRRVLYLGTEPVLRQLQGRPGPEGWIDGVGQEAGLLPPGGAAPASGRLLQVRPLRLADPSVAAQVARHASRHCRPA</sequence>
<protein>
    <submittedName>
        <fullName evidence="2">Uncharacterized protein</fullName>
    </submittedName>
</protein>
<gene>
    <name evidence="2" type="ORF">GCM10010328_67750</name>
</gene>
<dbReference type="Proteomes" id="UP000624183">
    <property type="component" value="Unassembled WGS sequence"/>
</dbReference>
<keyword evidence="3" id="KW-1185">Reference proteome</keyword>
<evidence type="ECO:0000313" key="2">
    <source>
        <dbReference type="EMBL" id="GGZ84158.1"/>
    </source>
</evidence>
<comment type="caution">
    <text evidence="2">The sequence shown here is derived from an EMBL/GenBank/DDBJ whole genome shotgun (WGS) entry which is preliminary data.</text>
</comment>
<reference evidence="3" key="1">
    <citation type="journal article" date="2019" name="Int. J. Syst. Evol. Microbiol.">
        <title>The Global Catalogue of Microorganisms (GCM) 10K type strain sequencing project: providing services to taxonomists for standard genome sequencing and annotation.</title>
        <authorList>
            <consortium name="The Broad Institute Genomics Platform"/>
            <consortium name="The Broad Institute Genome Sequencing Center for Infectious Disease"/>
            <person name="Wu L."/>
            <person name="Ma J."/>
        </authorList>
    </citation>
    <scope>NUCLEOTIDE SEQUENCE [LARGE SCALE GENOMIC DNA]</scope>
    <source>
        <strain evidence="3">JCM 4602</strain>
    </source>
</reference>
<accession>A0ABQ3CFK6</accession>
<evidence type="ECO:0000313" key="3">
    <source>
        <dbReference type="Proteomes" id="UP000624183"/>
    </source>
</evidence>
<proteinExistence type="predicted"/>
<organism evidence="2 3">
    <name type="scientific">Streptomyces rubiginosohelvolus</name>
    <dbReference type="NCBI Taxonomy" id="67362"/>
    <lineage>
        <taxon>Bacteria</taxon>
        <taxon>Bacillati</taxon>
        <taxon>Actinomycetota</taxon>
        <taxon>Actinomycetes</taxon>
        <taxon>Kitasatosporales</taxon>
        <taxon>Streptomycetaceae</taxon>
        <taxon>Streptomyces</taxon>
    </lineage>
</organism>
<dbReference type="EMBL" id="BMUW01000043">
    <property type="protein sequence ID" value="GGZ84158.1"/>
    <property type="molecule type" value="Genomic_DNA"/>
</dbReference>
<name>A0ABQ3CFK6_9ACTN</name>
<evidence type="ECO:0000256" key="1">
    <source>
        <dbReference type="SAM" id="MobiDB-lite"/>
    </source>
</evidence>
<feature type="region of interest" description="Disordered" evidence="1">
    <location>
        <begin position="1"/>
        <end position="28"/>
    </location>
</feature>